<feature type="non-terminal residue" evidence="1">
    <location>
        <position position="48"/>
    </location>
</feature>
<feature type="non-terminal residue" evidence="1">
    <location>
        <position position="1"/>
    </location>
</feature>
<comment type="caution">
    <text evidence="1">The sequence shown here is derived from an EMBL/GenBank/DDBJ whole genome shotgun (WGS) entry which is preliminary data.</text>
</comment>
<dbReference type="AlphaFoldDB" id="X1JE81"/>
<accession>X1JE81</accession>
<proteinExistence type="predicted"/>
<organism evidence="1">
    <name type="scientific">marine sediment metagenome</name>
    <dbReference type="NCBI Taxonomy" id="412755"/>
    <lineage>
        <taxon>unclassified sequences</taxon>
        <taxon>metagenomes</taxon>
        <taxon>ecological metagenomes</taxon>
    </lineage>
</organism>
<gene>
    <name evidence="1" type="ORF">S03H2_72694</name>
</gene>
<dbReference type="EMBL" id="BARU01049322">
    <property type="protein sequence ID" value="GAH92307.1"/>
    <property type="molecule type" value="Genomic_DNA"/>
</dbReference>
<sequence length="48" mass="4791">GALATLDSIAYAAITGAKPPINADYFGGVAGTLAYYNQVSAALLDSTI</sequence>
<evidence type="ECO:0000313" key="1">
    <source>
        <dbReference type="EMBL" id="GAH92307.1"/>
    </source>
</evidence>
<reference evidence="1" key="1">
    <citation type="journal article" date="2014" name="Front. Microbiol.">
        <title>High frequency of phylogenetically diverse reductive dehalogenase-homologous genes in deep subseafloor sedimentary metagenomes.</title>
        <authorList>
            <person name="Kawai M."/>
            <person name="Futagami T."/>
            <person name="Toyoda A."/>
            <person name="Takaki Y."/>
            <person name="Nishi S."/>
            <person name="Hori S."/>
            <person name="Arai W."/>
            <person name="Tsubouchi T."/>
            <person name="Morono Y."/>
            <person name="Uchiyama I."/>
            <person name="Ito T."/>
            <person name="Fujiyama A."/>
            <person name="Inagaki F."/>
            <person name="Takami H."/>
        </authorList>
    </citation>
    <scope>NUCLEOTIDE SEQUENCE</scope>
    <source>
        <strain evidence="1">Expedition CK06-06</strain>
    </source>
</reference>
<name>X1JE81_9ZZZZ</name>
<protein>
    <submittedName>
        <fullName evidence="1">Uncharacterized protein</fullName>
    </submittedName>
</protein>